<name>A0ABN7V8W6_GIGMA</name>
<dbReference type="Proteomes" id="UP000789901">
    <property type="component" value="Unassembled WGS sequence"/>
</dbReference>
<dbReference type="EMBL" id="CAJVQB010010320">
    <property type="protein sequence ID" value="CAG8738785.1"/>
    <property type="molecule type" value="Genomic_DNA"/>
</dbReference>
<evidence type="ECO:0000313" key="2">
    <source>
        <dbReference type="Proteomes" id="UP000789901"/>
    </source>
</evidence>
<keyword evidence="2" id="KW-1185">Reference proteome</keyword>
<comment type="caution">
    <text evidence="1">The sequence shown here is derived from an EMBL/GenBank/DDBJ whole genome shotgun (WGS) entry which is preliminary data.</text>
</comment>
<proteinExistence type="predicted"/>
<gene>
    <name evidence="1" type="ORF">GMARGA_LOCUS15152</name>
</gene>
<protein>
    <submittedName>
        <fullName evidence="1">4996_t:CDS:1</fullName>
    </submittedName>
</protein>
<evidence type="ECO:0000313" key="1">
    <source>
        <dbReference type="EMBL" id="CAG8738785.1"/>
    </source>
</evidence>
<accession>A0ABN7V8W6</accession>
<sequence>MDLYSEYRGMCGFLQNFGEVSMVLTIHNSDSFDLNQNTIVKKPLPNLYDSIEEKENYREEAITKSSQFY</sequence>
<reference evidence="1 2" key="1">
    <citation type="submission" date="2021-06" db="EMBL/GenBank/DDBJ databases">
        <authorList>
            <person name="Kallberg Y."/>
            <person name="Tangrot J."/>
            <person name="Rosling A."/>
        </authorList>
    </citation>
    <scope>NUCLEOTIDE SEQUENCE [LARGE SCALE GENOMIC DNA]</scope>
    <source>
        <strain evidence="1 2">120-4 pot B 10/14</strain>
    </source>
</reference>
<organism evidence="1 2">
    <name type="scientific">Gigaspora margarita</name>
    <dbReference type="NCBI Taxonomy" id="4874"/>
    <lineage>
        <taxon>Eukaryota</taxon>
        <taxon>Fungi</taxon>
        <taxon>Fungi incertae sedis</taxon>
        <taxon>Mucoromycota</taxon>
        <taxon>Glomeromycotina</taxon>
        <taxon>Glomeromycetes</taxon>
        <taxon>Diversisporales</taxon>
        <taxon>Gigasporaceae</taxon>
        <taxon>Gigaspora</taxon>
    </lineage>
</organism>